<proteinExistence type="predicted"/>
<dbReference type="AlphaFoldDB" id="A0A1J5RHN1"/>
<dbReference type="Gene3D" id="3.30.2310.20">
    <property type="entry name" value="RelE-like"/>
    <property type="match status" value="1"/>
</dbReference>
<dbReference type="PANTHER" id="PTHR40266">
    <property type="entry name" value="TOXIN HIGB-1"/>
    <property type="match status" value="1"/>
</dbReference>
<dbReference type="PANTHER" id="PTHR40266:SF2">
    <property type="entry name" value="TOXIN HIGB-1"/>
    <property type="match status" value="1"/>
</dbReference>
<organism evidence="1">
    <name type="scientific">mine drainage metagenome</name>
    <dbReference type="NCBI Taxonomy" id="410659"/>
    <lineage>
        <taxon>unclassified sequences</taxon>
        <taxon>metagenomes</taxon>
        <taxon>ecological metagenomes</taxon>
    </lineage>
</organism>
<accession>A0A1J5RHN1</accession>
<sequence>MVEFQSVIQSFANNPTQRLWLGEKPPELPPSILKTALRKLTQLEAASAIDELRLPPGNHLEALKGDRAGQYSIRINDQFRVCFRWENQNAHDVEITDYH</sequence>
<gene>
    <name evidence="1" type="primary">higB-1_4</name>
    <name evidence="1" type="ORF">GALL_290120</name>
</gene>
<dbReference type="SUPFAM" id="SSF143011">
    <property type="entry name" value="RelE-like"/>
    <property type="match status" value="1"/>
</dbReference>
<protein>
    <submittedName>
        <fullName evidence="1">Toxin HigB-1</fullName>
    </submittedName>
</protein>
<reference evidence="1" key="1">
    <citation type="submission" date="2016-10" db="EMBL/GenBank/DDBJ databases">
        <title>Sequence of Gallionella enrichment culture.</title>
        <authorList>
            <person name="Poehlein A."/>
            <person name="Muehling M."/>
            <person name="Daniel R."/>
        </authorList>
    </citation>
    <scope>NUCLEOTIDE SEQUENCE</scope>
</reference>
<dbReference type="Pfam" id="PF05015">
    <property type="entry name" value="HigB-like_toxin"/>
    <property type="match status" value="1"/>
</dbReference>
<name>A0A1J5RHN1_9ZZZZ</name>
<dbReference type="InterPro" id="IPR035093">
    <property type="entry name" value="RelE/ParE_toxin_dom_sf"/>
</dbReference>
<dbReference type="InterPro" id="IPR007711">
    <property type="entry name" value="HigB-1"/>
</dbReference>
<dbReference type="EMBL" id="MLJW01000344">
    <property type="protein sequence ID" value="OIQ89107.1"/>
    <property type="molecule type" value="Genomic_DNA"/>
</dbReference>
<evidence type="ECO:0000313" key="1">
    <source>
        <dbReference type="EMBL" id="OIQ89107.1"/>
    </source>
</evidence>
<comment type="caution">
    <text evidence="1">The sequence shown here is derived from an EMBL/GenBank/DDBJ whole genome shotgun (WGS) entry which is preliminary data.</text>
</comment>